<accession>A0A224Y609</accession>
<evidence type="ECO:0000256" key="1">
    <source>
        <dbReference type="SAM" id="MobiDB-lite"/>
    </source>
</evidence>
<name>A0A224Y609_9HEMI</name>
<sequence length="72" mass="7320">MPVSALQVLTAVFTRTPGSDAGSGPSKLGLHGPPIAKNSLLRVPTKKLNNLDGCAEVGEGESSSGEVDFPSE</sequence>
<dbReference type="EMBL" id="GFTR01000425">
    <property type="protein sequence ID" value="JAW16001.1"/>
    <property type="molecule type" value="Transcribed_RNA"/>
</dbReference>
<protein>
    <submittedName>
        <fullName evidence="2">Uncharacterized protein</fullName>
    </submittedName>
</protein>
<dbReference type="AlphaFoldDB" id="A0A224Y609"/>
<feature type="region of interest" description="Disordered" evidence="1">
    <location>
        <begin position="15"/>
        <end position="36"/>
    </location>
</feature>
<evidence type="ECO:0000313" key="2">
    <source>
        <dbReference type="EMBL" id="JAW16001.1"/>
    </source>
</evidence>
<organism evidence="2">
    <name type="scientific">Panstrongylus lignarius</name>
    <dbReference type="NCBI Taxonomy" id="156445"/>
    <lineage>
        <taxon>Eukaryota</taxon>
        <taxon>Metazoa</taxon>
        <taxon>Ecdysozoa</taxon>
        <taxon>Arthropoda</taxon>
        <taxon>Hexapoda</taxon>
        <taxon>Insecta</taxon>
        <taxon>Pterygota</taxon>
        <taxon>Neoptera</taxon>
        <taxon>Paraneoptera</taxon>
        <taxon>Hemiptera</taxon>
        <taxon>Heteroptera</taxon>
        <taxon>Panheteroptera</taxon>
        <taxon>Cimicomorpha</taxon>
        <taxon>Reduviidae</taxon>
        <taxon>Triatominae</taxon>
        <taxon>Panstrongylus</taxon>
    </lineage>
</organism>
<feature type="region of interest" description="Disordered" evidence="1">
    <location>
        <begin position="52"/>
        <end position="72"/>
    </location>
</feature>
<reference evidence="2" key="1">
    <citation type="journal article" date="2018" name="PLoS Negl. Trop. Dis.">
        <title>An insight into the salivary gland and fat body transcriptome of Panstrongylus lignarius (Hemiptera: Heteroptera), the main vector of Chagas disease in Peru.</title>
        <authorList>
            <person name="Nevoa J.C."/>
            <person name="Mendes M.T."/>
            <person name="da Silva M.V."/>
            <person name="Soares S.C."/>
            <person name="Oliveira C.J.F."/>
            <person name="Ribeiro J.M.C."/>
        </authorList>
    </citation>
    <scope>NUCLEOTIDE SEQUENCE</scope>
</reference>
<proteinExistence type="predicted"/>